<dbReference type="InParanoid" id="A0A7X0JQX5"/>
<dbReference type="InterPro" id="IPR007863">
    <property type="entry name" value="Peptidase_M16_C"/>
</dbReference>
<organism evidence="5 6">
    <name type="scientific">Pseudoteredinibacter isoporae</name>
    <dbReference type="NCBI Taxonomy" id="570281"/>
    <lineage>
        <taxon>Bacteria</taxon>
        <taxon>Pseudomonadati</taxon>
        <taxon>Pseudomonadota</taxon>
        <taxon>Gammaproteobacteria</taxon>
        <taxon>Cellvibrionales</taxon>
        <taxon>Cellvibrionaceae</taxon>
        <taxon>Pseudoteredinibacter</taxon>
    </lineage>
</organism>
<dbReference type="Pfam" id="PF05193">
    <property type="entry name" value="Peptidase_M16_C"/>
    <property type="match status" value="1"/>
</dbReference>
<dbReference type="RefSeq" id="WP_166851014.1">
    <property type="nucleotide sequence ID" value="NZ_JAAONY010000001.1"/>
</dbReference>
<dbReference type="InterPro" id="IPR050361">
    <property type="entry name" value="MPP/UQCRC_Complex"/>
</dbReference>
<dbReference type="InterPro" id="IPR011765">
    <property type="entry name" value="Pept_M16_N"/>
</dbReference>
<dbReference type="InterPro" id="IPR011249">
    <property type="entry name" value="Metalloenz_LuxS/M16"/>
</dbReference>
<dbReference type="Proteomes" id="UP000528457">
    <property type="component" value="Unassembled WGS sequence"/>
</dbReference>
<sequence>MQRYQAWARNIRRGLLVLGAGLSLGLSTQLSAQTTAEDVKTFTLKNGMEFMVVEDGSIPNANMYLFWKVGSRNEVPGITGLSHFFEHMMFNGAKKYGPKQFDRVMEANGGANNAYTTEDVTVYTDWFPANALETIFDLESDRIAHLKIDEKMVESERGVVTSERSTGLENSNVRLMMMELKGIAFRAHPYSWPVIGHQSDIDNWSIEDLRAFHRRYYAPNNGLVVIAGDVDAKEVERLARKYLGSIPAQPEPRKIHTVEPEQKGERRGYVQKGSVSSPNIMMGFHVPNSRHDDYYPLAMVESILSGDDSARLNRALVDQKQLATNVWAYFPQSIDPNLFYIFATAAEGVSVEALEKGIIEELAKLSAEPVSEKELQKVKNQAQVGLYRTLSTINGKADTLGTYQIYFGDYKKMFDASKDMAEVSAEDVQRVAKTYFRKANRSVMILDKHADSKEGDR</sequence>
<keyword evidence="2" id="KW-0732">Signal</keyword>
<dbReference type="Gene3D" id="3.30.830.10">
    <property type="entry name" value="Metalloenzyme, LuxS/M16 peptidase-like"/>
    <property type="match status" value="2"/>
</dbReference>
<evidence type="ECO:0000256" key="1">
    <source>
        <dbReference type="ARBA" id="ARBA00007261"/>
    </source>
</evidence>
<evidence type="ECO:0000259" key="4">
    <source>
        <dbReference type="Pfam" id="PF05193"/>
    </source>
</evidence>
<feature type="domain" description="Peptidase M16 N-terminal" evidence="3">
    <location>
        <begin position="57"/>
        <end position="195"/>
    </location>
</feature>
<comment type="caution">
    <text evidence="5">The sequence shown here is derived from an EMBL/GenBank/DDBJ whole genome shotgun (WGS) entry which is preliminary data.</text>
</comment>
<evidence type="ECO:0000313" key="6">
    <source>
        <dbReference type="Proteomes" id="UP000528457"/>
    </source>
</evidence>
<feature type="chain" id="PRO_5030714393" evidence="2">
    <location>
        <begin position="33"/>
        <end position="457"/>
    </location>
</feature>
<reference evidence="5 6" key="1">
    <citation type="submission" date="2020-08" db="EMBL/GenBank/DDBJ databases">
        <title>Genomic Encyclopedia of Type Strains, Phase IV (KMG-IV): sequencing the most valuable type-strain genomes for metagenomic binning, comparative biology and taxonomic classification.</title>
        <authorList>
            <person name="Goeker M."/>
        </authorList>
    </citation>
    <scope>NUCLEOTIDE SEQUENCE [LARGE SCALE GENOMIC DNA]</scope>
    <source>
        <strain evidence="5 6">DSM 22368</strain>
    </source>
</reference>
<keyword evidence="6" id="KW-1185">Reference proteome</keyword>
<evidence type="ECO:0000313" key="5">
    <source>
        <dbReference type="EMBL" id="MBB6520507.1"/>
    </source>
</evidence>
<dbReference type="PANTHER" id="PTHR11851">
    <property type="entry name" value="METALLOPROTEASE"/>
    <property type="match status" value="1"/>
</dbReference>
<dbReference type="GO" id="GO:0046872">
    <property type="term" value="F:metal ion binding"/>
    <property type="evidence" value="ECO:0007669"/>
    <property type="project" value="InterPro"/>
</dbReference>
<feature type="signal peptide" evidence="2">
    <location>
        <begin position="1"/>
        <end position="32"/>
    </location>
</feature>
<accession>A0A7X0JQX5</accession>
<name>A0A7X0JQX5_9GAMM</name>
<dbReference type="PANTHER" id="PTHR11851:SF49">
    <property type="entry name" value="MITOCHONDRIAL-PROCESSING PEPTIDASE SUBUNIT ALPHA"/>
    <property type="match status" value="1"/>
</dbReference>
<dbReference type="AlphaFoldDB" id="A0A7X0JQX5"/>
<proteinExistence type="inferred from homology"/>
<evidence type="ECO:0000256" key="2">
    <source>
        <dbReference type="SAM" id="SignalP"/>
    </source>
</evidence>
<evidence type="ECO:0000259" key="3">
    <source>
        <dbReference type="Pfam" id="PF00675"/>
    </source>
</evidence>
<feature type="domain" description="Peptidase M16 C-terminal" evidence="4">
    <location>
        <begin position="204"/>
        <end position="381"/>
    </location>
</feature>
<dbReference type="EMBL" id="JACHHT010000001">
    <property type="protein sequence ID" value="MBB6520507.1"/>
    <property type="molecule type" value="Genomic_DNA"/>
</dbReference>
<protein>
    <submittedName>
        <fullName evidence="5">Putative Zn-dependent peptidase</fullName>
    </submittedName>
</protein>
<dbReference type="Pfam" id="PF00675">
    <property type="entry name" value="Peptidase_M16"/>
    <property type="match status" value="1"/>
</dbReference>
<comment type="similarity">
    <text evidence="1">Belongs to the peptidase M16 family.</text>
</comment>
<gene>
    <name evidence="5" type="ORF">HNR48_000785</name>
</gene>
<dbReference type="SUPFAM" id="SSF63411">
    <property type="entry name" value="LuxS/MPP-like metallohydrolase"/>
    <property type="match status" value="2"/>
</dbReference>